<proteinExistence type="predicted"/>
<sequence>MAHWGEQEILPPYAKRPHLLPRKNVVVKAGDPVDLSDLRDGEITVEKIRTATDRIMAALTELLEELRGEKAPVERFDPKAAGVAEIGNPNQKKRKKDQA</sequence>
<dbReference type="EMBL" id="BMNI01000002">
    <property type="protein sequence ID" value="GGO87692.1"/>
    <property type="molecule type" value="Genomic_DNA"/>
</dbReference>
<gene>
    <name evidence="2" type="ORF">GCM10011584_12930</name>
</gene>
<keyword evidence="3" id="KW-1185">Reference proteome</keyword>
<evidence type="ECO:0000256" key="1">
    <source>
        <dbReference type="SAM" id="MobiDB-lite"/>
    </source>
</evidence>
<protein>
    <submittedName>
        <fullName evidence="2">Uncharacterized protein</fullName>
    </submittedName>
</protein>
<comment type="caution">
    <text evidence="2">The sequence shown here is derived from an EMBL/GenBank/DDBJ whole genome shotgun (WGS) entry which is preliminary data.</text>
</comment>
<feature type="region of interest" description="Disordered" evidence="1">
    <location>
        <begin position="78"/>
        <end position="99"/>
    </location>
</feature>
<evidence type="ECO:0000313" key="2">
    <source>
        <dbReference type="EMBL" id="GGO87692.1"/>
    </source>
</evidence>
<name>A0ABQ2N7V6_9ACTN</name>
<dbReference type="Proteomes" id="UP000655410">
    <property type="component" value="Unassembled WGS sequence"/>
</dbReference>
<organism evidence="2 3">
    <name type="scientific">Nocardioides phosphati</name>
    <dbReference type="NCBI Taxonomy" id="1867775"/>
    <lineage>
        <taxon>Bacteria</taxon>
        <taxon>Bacillati</taxon>
        <taxon>Actinomycetota</taxon>
        <taxon>Actinomycetes</taxon>
        <taxon>Propionibacteriales</taxon>
        <taxon>Nocardioidaceae</taxon>
        <taxon>Nocardioides</taxon>
    </lineage>
</organism>
<reference evidence="3" key="1">
    <citation type="journal article" date="2019" name="Int. J. Syst. Evol. Microbiol.">
        <title>The Global Catalogue of Microorganisms (GCM) 10K type strain sequencing project: providing services to taxonomists for standard genome sequencing and annotation.</title>
        <authorList>
            <consortium name="The Broad Institute Genomics Platform"/>
            <consortium name="The Broad Institute Genome Sequencing Center for Infectious Disease"/>
            <person name="Wu L."/>
            <person name="Ma J."/>
        </authorList>
    </citation>
    <scope>NUCLEOTIDE SEQUENCE [LARGE SCALE GENOMIC DNA]</scope>
    <source>
        <strain evidence="3">CGMCC 4.7371</strain>
    </source>
</reference>
<evidence type="ECO:0000313" key="3">
    <source>
        <dbReference type="Proteomes" id="UP000655410"/>
    </source>
</evidence>
<accession>A0ABQ2N7V6</accession>